<dbReference type="GO" id="GO:0005886">
    <property type="term" value="C:plasma membrane"/>
    <property type="evidence" value="ECO:0007669"/>
    <property type="project" value="TreeGrafter"/>
</dbReference>
<evidence type="ECO:0000313" key="10">
    <source>
        <dbReference type="Proteomes" id="UP000319908"/>
    </source>
</evidence>
<proteinExistence type="predicted"/>
<feature type="transmembrane region" description="Helical" evidence="6">
    <location>
        <begin position="259"/>
        <end position="275"/>
    </location>
</feature>
<feature type="transmembrane region" description="Helical" evidence="6">
    <location>
        <begin position="945"/>
        <end position="963"/>
    </location>
</feature>
<name>A0A5C6BUQ5_9BACT</name>
<dbReference type="RefSeq" id="WP_146407562.1">
    <property type="nucleotide sequence ID" value="NZ_SJPU01000002.1"/>
</dbReference>
<dbReference type="Proteomes" id="UP000319908">
    <property type="component" value="Unassembled WGS sequence"/>
</dbReference>
<feature type="transmembrane region" description="Helical" evidence="6">
    <location>
        <begin position="1212"/>
        <end position="1235"/>
    </location>
</feature>
<gene>
    <name evidence="9" type="primary">ccsA</name>
    <name evidence="9" type="ORF">Poly21_29670</name>
</gene>
<keyword evidence="5 6" id="KW-0472">Membrane</keyword>
<feature type="transmembrane region" description="Helical" evidence="6">
    <location>
        <begin position="1112"/>
        <end position="1135"/>
    </location>
</feature>
<dbReference type="InterPro" id="IPR045062">
    <property type="entry name" value="Cyt_c_biogenesis_CcsA/CcmC"/>
</dbReference>
<evidence type="ECO:0000259" key="8">
    <source>
        <dbReference type="Pfam" id="PF05140"/>
    </source>
</evidence>
<reference evidence="9 10" key="1">
    <citation type="journal article" date="2020" name="Antonie Van Leeuwenhoek">
        <title>Rhodopirellula heiligendammensis sp. nov., Rhodopirellula pilleata sp. nov., and Rhodopirellula solitaria sp. nov. isolated from natural or artificial marine surfaces in Northern Germany and California, USA, and emended description of the genus Rhodopirellula.</title>
        <authorList>
            <person name="Kallscheuer N."/>
            <person name="Wiegand S."/>
            <person name="Jogler M."/>
            <person name="Boedeker C."/>
            <person name="Peeters S.H."/>
            <person name="Rast P."/>
            <person name="Heuer A."/>
            <person name="Jetten M.S.M."/>
            <person name="Rohde M."/>
            <person name="Jogler C."/>
        </authorList>
    </citation>
    <scope>NUCLEOTIDE SEQUENCE [LARGE SCALE GENOMIC DNA]</scope>
    <source>
        <strain evidence="9 10">Poly21</strain>
    </source>
</reference>
<feature type="transmembrane region" description="Helical" evidence="6">
    <location>
        <begin position="25"/>
        <end position="52"/>
    </location>
</feature>
<feature type="transmembrane region" description="Helical" evidence="6">
    <location>
        <begin position="1031"/>
        <end position="1053"/>
    </location>
</feature>
<feature type="transmembrane region" description="Helical" evidence="6">
    <location>
        <begin position="230"/>
        <end position="252"/>
    </location>
</feature>
<dbReference type="InterPro" id="IPR007816">
    <property type="entry name" value="ResB-like_domain"/>
</dbReference>
<feature type="transmembrane region" description="Helical" evidence="6">
    <location>
        <begin position="1150"/>
        <end position="1167"/>
    </location>
</feature>
<dbReference type="PANTHER" id="PTHR30071">
    <property type="entry name" value="HEME EXPORTER PROTEIN C"/>
    <property type="match status" value="1"/>
</dbReference>
<accession>A0A5C6BUQ5</accession>
<dbReference type="OrthoDB" id="9814290at2"/>
<feature type="transmembrane region" description="Helical" evidence="6">
    <location>
        <begin position="999"/>
        <end position="1019"/>
    </location>
</feature>
<feature type="domain" description="Cytochrome c assembly protein" evidence="7">
    <location>
        <begin position="1000"/>
        <end position="1202"/>
    </location>
</feature>
<dbReference type="GO" id="GO:0020037">
    <property type="term" value="F:heme binding"/>
    <property type="evidence" value="ECO:0007669"/>
    <property type="project" value="InterPro"/>
</dbReference>
<keyword evidence="4 6" id="KW-1133">Transmembrane helix</keyword>
<feature type="transmembrane region" description="Helical" evidence="6">
    <location>
        <begin position="202"/>
        <end position="224"/>
    </location>
</feature>
<evidence type="ECO:0000256" key="1">
    <source>
        <dbReference type="ARBA" id="ARBA00004141"/>
    </source>
</evidence>
<evidence type="ECO:0000256" key="5">
    <source>
        <dbReference type="ARBA" id="ARBA00023136"/>
    </source>
</evidence>
<feature type="transmembrane region" description="Helical" evidence="6">
    <location>
        <begin position="529"/>
        <end position="551"/>
    </location>
</feature>
<dbReference type="EMBL" id="SJPU01000002">
    <property type="protein sequence ID" value="TWU15765.1"/>
    <property type="molecule type" value="Genomic_DNA"/>
</dbReference>
<feature type="transmembrane region" description="Helical" evidence="6">
    <location>
        <begin position="171"/>
        <end position="190"/>
    </location>
</feature>
<feature type="transmembrane region" description="Helical" evidence="6">
    <location>
        <begin position="1174"/>
        <end position="1192"/>
    </location>
</feature>
<dbReference type="PANTHER" id="PTHR30071:SF1">
    <property type="entry name" value="CYTOCHROME B_B6 PROTEIN-RELATED"/>
    <property type="match status" value="1"/>
</dbReference>
<evidence type="ECO:0000256" key="3">
    <source>
        <dbReference type="ARBA" id="ARBA00022748"/>
    </source>
</evidence>
<sequence>MASASSPYTTDAAASKSRLHERGSIAHGVLAALGSLKMTVVLFALSLILVLVGTLAQDEMNMQEVKQRYFLSWVAPLHIDDFFPQAFYRHDKPIPGIIPYPGGALIGLLLMVNLIAAKITRFRVQASGGRLAAGLAFLAIGIGIAGIVVFMGHNDDGLQGTPPEWLGYERLWSLIMGMLAIAAVACGVAASSSRSVVVKRLGYVTAAVLAVAVIASISTGFRIGDPGLRIVWQLAKGLGAGLVMLVGCQLAFGKQGGNVLLHLGVGLLMVGQFAFGDRQTEQRLSLIEGQSTNTFVNLDEIELQLIHTEDGIQTVTAIPAARLQTAASSDAVLDDPALPMKIRVEQFFENSTLAKPDDSNPATTGLGLDYAAVKRDKSGGAKMETNIPAAYIELLDPESDASLGTYFVTLMLNDQAMLMPDGTNSDELDSVTVDGVTYEIGLRMHREVKPYWVQLDDVQRINWSNSDTPRDYSSFIRIVDNETGEDRKERVWMNNPLRYRGETFYQSSYSPLPGGKEMTGLQVVRNSGWLIPYVACSITALGMLVHFWGTLTRFIARRRRETNNLVDAPLQPDPFGRFSEEELSGNLSETRSGAAPVDPMDPVDPVSAAETTPSNWPVALWISAVVLFTVYLLLPASSLQNFRRPSERDTSFDFVEAGKIPVQYGGRVMPLDAYARQTLKSMTNKESLPIKGTPAKLQDRVETRKMSAVQWLMEVAADREEVRRLPMFRIDASEVLSELGLDRHESKLYSLNDIGENPERLNRFTELVREAGEKEPRDRDFKEKKLIELDLRTRQYTLAAASFRLPIPDAIPEEFFPEGTSEQTRQLFALQRLQDRMESLSSMNAPTLIPPSAEQSVSTVNQPRWKAFAPAFFDMAKNGLDEDQAPAGILSFSEMIRAYGNDDPADFNAAVDEHLGAVQSYPIIGYDTTAVALERWLGGADPTSVAIMIYLVAFVLGLIAMAIDSPRLNTAVWGTVVVAFVVHTIVIGSRIYITGRAPVINLYSSAIFVGWAAALFGLVIERIFRYGTGNLLASLVGFITLQVAGYLTVVGSAETMGVLQAVLDTQFWLSTHVITVALGYVATLVAGMLGIGYVVSEWVGASDRAKRDLYRVVYGASCFGILFSFIGTVLGGLWADDSWGRFWGWDPKENGALLIVIWNALMLHARWDGMVKARGFAILAIGGNIITAWSWFGTNELGIGLHSYGFTEGILQALAIFFAVQIAFIIAGIFVPIIAKRFSPNANGPSTP</sequence>
<dbReference type="GO" id="GO:0017004">
    <property type="term" value="P:cytochrome complex assembly"/>
    <property type="evidence" value="ECO:0007669"/>
    <property type="project" value="UniProtKB-KW"/>
</dbReference>
<evidence type="ECO:0000259" key="7">
    <source>
        <dbReference type="Pfam" id="PF01578"/>
    </source>
</evidence>
<keyword evidence="2 6" id="KW-0812">Transmembrane</keyword>
<comment type="caution">
    <text evidence="9">The sequence shown here is derived from an EMBL/GenBank/DDBJ whole genome shotgun (WGS) entry which is preliminary data.</text>
</comment>
<dbReference type="AlphaFoldDB" id="A0A5C6BUQ5"/>
<evidence type="ECO:0000256" key="4">
    <source>
        <dbReference type="ARBA" id="ARBA00022989"/>
    </source>
</evidence>
<comment type="subcellular location">
    <subcellularLocation>
        <location evidence="1">Membrane</location>
        <topology evidence="1">Multi-pass membrane protein</topology>
    </subcellularLocation>
</comment>
<organism evidence="9 10">
    <name type="scientific">Allorhodopirellula heiligendammensis</name>
    <dbReference type="NCBI Taxonomy" id="2714739"/>
    <lineage>
        <taxon>Bacteria</taxon>
        <taxon>Pseudomonadati</taxon>
        <taxon>Planctomycetota</taxon>
        <taxon>Planctomycetia</taxon>
        <taxon>Pirellulales</taxon>
        <taxon>Pirellulaceae</taxon>
        <taxon>Allorhodopirellula</taxon>
    </lineage>
</organism>
<evidence type="ECO:0000256" key="6">
    <source>
        <dbReference type="SAM" id="Phobius"/>
    </source>
</evidence>
<feature type="domain" description="ResB-like" evidence="8">
    <location>
        <begin position="444"/>
        <end position="510"/>
    </location>
</feature>
<feature type="transmembrane region" description="Helical" evidence="6">
    <location>
        <begin position="131"/>
        <end position="151"/>
    </location>
</feature>
<feature type="transmembrane region" description="Helical" evidence="6">
    <location>
        <begin position="970"/>
        <end position="993"/>
    </location>
</feature>
<evidence type="ECO:0000256" key="2">
    <source>
        <dbReference type="ARBA" id="ARBA00022692"/>
    </source>
</evidence>
<keyword evidence="10" id="KW-1185">Reference proteome</keyword>
<feature type="transmembrane region" description="Helical" evidence="6">
    <location>
        <begin position="97"/>
        <end position="119"/>
    </location>
</feature>
<evidence type="ECO:0000313" key="9">
    <source>
        <dbReference type="EMBL" id="TWU15765.1"/>
    </source>
</evidence>
<dbReference type="Pfam" id="PF05140">
    <property type="entry name" value="ResB"/>
    <property type="match status" value="1"/>
</dbReference>
<feature type="transmembrane region" description="Helical" evidence="6">
    <location>
        <begin position="616"/>
        <end position="634"/>
    </location>
</feature>
<protein>
    <submittedName>
        <fullName evidence="9">Cytochrome c biogenesis protein CcsA</fullName>
    </submittedName>
</protein>
<keyword evidence="3" id="KW-0201">Cytochrome c-type biogenesis</keyword>
<feature type="transmembrane region" description="Helical" evidence="6">
    <location>
        <begin position="1073"/>
        <end position="1100"/>
    </location>
</feature>
<dbReference type="Pfam" id="PF01578">
    <property type="entry name" value="Cytochrom_C_asm"/>
    <property type="match status" value="1"/>
</dbReference>
<dbReference type="InterPro" id="IPR002541">
    <property type="entry name" value="Cyt_c_assembly"/>
</dbReference>